<proteinExistence type="inferred from homology"/>
<feature type="transmembrane region" description="Helical" evidence="8">
    <location>
        <begin position="100"/>
        <end position="129"/>
    </location>
</feature>
<evidence type="ECO:0000256" key="5">
    <source>
        <dbReference type="ARBA" id="ARBA00022989"/>
    </source>
</evidence>
<evidence type="ECO:0000256" key="3">
    <source>
        <dbReference type="ARBA" id="ARBA00022679"/>
    </source>
</evidence>
<feature type="transmembrane region" description="Helical" evidence="8">
    <location>
        <begin position="209"/>
        <end position="228"/>
    </location>
</feature>
<organism evidence="9 10">
    <name type="scientific">Sphingobium xenophagum</name>
    <dbReference type="NCBI Taxonomy" id="121428"/>
    <lineage>
        <taxon>Bacteria</taxon>
        <taxon>Pseudomonadati</taxon>
        <taxon>Pseudomonadota</taxon>
        <taxon>Alphaproteobacteria</taxon>
        <taxon>Sphingomonadales</taxon>
        <taxon>Sphingomonadaceae</taxon>
        <taxon>Sphingobium</taxon>
    </lineage>
</organism>
<feature type="transmembrane region" description="Helical" evidence="8">
    <location>
        <begin position="12"/>
        <end position="32"/>
    </location>
</feature>
<keyword evidence="10" id="KW-1185">Reference proteome</keyword>
<keyword evidence="6 8" id="KW-0472">Membrane</keyword>
<comment type="caution">
    <text evidence="9">The sequence shown here is derived from an EMBL/GenBank/DDBJ whole genome shotgun (WGS) entry which is preliminary data.</text>
</comment>
<keyword evidence="4 8" id="KW-0812">Transmembrane</keyword>
<feature type="transmembrane region" description="Helical" evidence="8">
    <location>
        <begin position="141"/>
        <end position="169"/>
    </location>
</feature>
<dbReference type="RefSeq" id="WP_310222747.1">
    <property type="nucleotide sequence ID" value="NZ_JAVDWV010000005.1"/>
</dbReference>
<comment type="subcellular location">
    <subcellularLocation>
        <location evidence="1">Cell membrane</location>
        <topology evidence="1">Multi-pass membrane protein</topology>
    </subcellularLocation>
</comment>
<feature type="transmembrane region" description="Helical" evidence="8">
    <location>
        <begin position="345"/>
        <end position="374"/>
    </location>
</feature>
<feature type="transmembrane region" description="Helical" evidence="8">
    <location>
        <begin position="303"/>
        <end position="333"/>
    </location>
</feature>
<evidence type="ECO:0000313" key="9">
    <source>
        <dbReference type="EMBL" id="MDR7154442.1"/>
    </source>
</evidence>
<feature type="transmembrane region" description="Helical" evidence="8">
    <location>
        <begin position="181"/>
        <end position="202"/>
    </location>
</feature>
<dbReference type="EMBL" id="JAVDWV010000005">
    <property type="protein sequence ID" value="MDR7154442.1"/>
    <property type="molecule type" value="Genomic_DNA"/>
</dbReference>
<comment type="similarity">
    <text evidence="7">Belongs to the glycosyltransferase 87 family.</text>
</comment>
<name>A0ABU1X049_SPHXE</name>
<sequence>MPQPTPTTSLTTPLKWLLWIGAILIGALLFYYDFRQLDGLKLTQARLVVGRDFFNVWSGGNLALSEQLGKLYDYEAYMQWQASLFGALDPYNYSYPPQSLFLAIPFASLPYVTALIVWTLAGTAFFIWAARPYMPETMSPLLAAVTPAAIVNIWMGHYGFVVGGLWLLFFNATVQAPRRSGILAGLLTIKPHLGLFIALTLLHRKMMGAILVAIAVTASLVLASGWAFGFDLWHQWIFETSALQTRIMTAPGEKFYYLMMPSTFITLRNAPQLVAIAGQICAAGLALFLVWKAREVDNKSLAFITATATAIISPYIFNYDLTVASLGFAILLYGRWDALKGWERIMVWVAFASPLLVMVCAPLAPLSLLVGLAVQVRHAIGAKDYAAIGFVPPAWRKASRVFS</sequence>
<evidence type="ECO:0000256" key="8">
    <source>
        <dbReference type="SAM" id="Phobius"/>
    </source>
</evidence>
<evidence type="ECO:0008006" key="11">
    <source>
        <dbReference type="Google" id="ProtNLM"/>
    </source>
</evidence>
<protein>
    <recommendedName>
        <fullName evidence="11">DUF2029 domain-containing protein</fullName>
    </recommendedName>
</protein>
<evidence type="ECO:0000256" key="7">
    <source>
        <dbReference type="ARBA" id="ARBA00024033"/>
    </source>
</evidence>
<evidence type="ECO:0000256" key="1">
    <source>
        <dbReference type="ARBA" id="ARBA00004651"/>
    </source>
</evidence>
<feature type="transmembrane region" description="Helical" evidence="8">
    <location>
        <begin position="270"/>
        <end position="291"/>
    </location>
</feature>
<evidence type="ECO:0000256" key="4">
    <source>
        <dbReference type="ARBA" id="ARBA00022692"/>
    </source>
</evidence>
<reference evidence="9 10" key="1">
    <citation type="submission" date="2023-07" db="EMBL/GenBank/DDBJ databases">
        <title>Sorghum-associated microbial communities from plants grown in Nebraska, USA.</title>
        <authorList>
            <person name="Schachtman D."/>
        </authorList>
    </citation>
    <scope>NUCLEOTIDE SEQUENCE [LARGE SCALE GENOMIC DNA]</scope>
    <source>
        <strain evidence="9 10">4256</strain>
    </source>
</reference>
<evidence type="ECO:0000256" key="2">
    <source>
        <dbReference type="ARBA" id="ARBA00022475"/>
    </source>
</evidence>
<evidence type="ECO:0000313" key="10">
    <source>
        <dbReference type="Proteomes" id="UP001267638"/>
    </source>
</evidence>
<accession>A0ABU1X049</accession>
<keyword evidence="5 8" id="KW-1133">Transmembrane helix</keyword>
<gene>
    <name evidence="9" type="ORF">J2W40_001254</name>
</gene>
<keyword evidence="2" id="KW-1003">Cell membrane</keyword>
<keyword evidence="3" id="KW-0808">Transferase</keyword>
<dbReference type="Proteomes" id="UP001267638">
    <property type="component" value="Unassembled WGS sequence"/>
</dbReference>
<evidence type="ECO:0000256" key="6">
    <source>
        <dbReference type="ARBA" id="ARBA00023136"/>
    </source>
</evidence>
<dbReference type="Pfam" id="PF09594">
    <property type="entry name" value="GT87"/>
    <property type="match status" value="1"/>
</dbReference>
<dbReference type="InterPro" id="IPR018584">
    <property type="entry name" value="GT87"/>
</dbReference>